<organism evidence="1">
    <name type="scientific">Arundo donax</name>
    <name type="common">Giant reed</name>
    <name type="synonym">Donax arundinaceus</name>
    <dbReference type="NCBI Taxonomy" id="35708"/>
    <lineage>
        <taxon>Eukaryota</taxon>
        <taxon>Viridiplantae</taxon>
        <taxon>Streptophyta</taxon>
        <taxon>Embryophyta</taxon>
        <taxon>Tracheophyta</taxon>
        <taxon>Spermatophyta</taxon>
        <taxon>Magnoliopsida</taxon>
        <taxon>Liliopsida</taxon>
        <taxon>Poales</taxon>
        <taxon>Poaceae</taxon>
        <taxon>PACMAD clade</taxon>
        <taxon>Arundinoideae</taxon>
        <taxon>Arundineae</taxon>
        <taxon>Arundo</taxon>
    </lineage>
</organism>
<reference evidence="1" key="1">
    <citation type="submission" date="2014-09" db="EMBL/GenBank/DDBJ databases">
        <authorList>
            <person name="Magalhaes I.L.F."/>
            <person name="Oliveira U."/>
            <person name="Santos F.R."/>
            <person name="Vidigal T.H.D.A."/>
            <person name="Brescovit A.D."/>
            <person name="Santos A.J."/>
        </authorList>
    </citation>
    <scope>NUCLEOTIDE SEQUENCE</scope>
    <source>
        <tissue evidence="1">Shoot tissue taken approximately 20 cm above the soil surface</tissue>
    </source>
</reference>
<name>A0A0A9II15_ARUDO</name>
<dbReference type="AlphaFoldDB" id="A0A0A9II15"/>
<protein>
    <submittedName>
        <fullName evidence="1">PPP2R5B</fullName>
    </submittedName>
</protein>
<reference evidence="1" key="2">
    <citation type="journal article" date="2015" name="Data Brief">
        <title>Shoot transcriptome of the giant reed, Arundo donax.</title>
        <authorList>
            <person name="Barrero R.A."/>
            <person name="Guerrero F.D."/>
            <person name="Moolhuijzen P."/>
            <person name="Goolsby J.A."/>
            <person name="Tidwell J."/>
            <person name="Bellgard S.E."/>
            <person name="Bellgard M.I."/>
        </authorList>
    </citation>
    <scope>NUCLEOTIDE SEQUENCE</scope>
    <source>
        <tissue evidence="1">Shoot tissue taken approximately 20 cm above the soil surface</tissue>
    </source>
</reference>
<dbReference type="EMBL" id="GBRH01195904">
    <property type="protein sequence ID" value="JAE01992.1"/>
    <property type="molecule type" value="Transcribed_RNA"/>
</dbReference>
<sequence length="29" mass="3332">MIGSITLPFCFIKFSMWALFHKNKVLSAT</sequence>
<accession>A0A0A9II15</accession>
<evidence type="ECO:0000313" key="1">
    <source>
        <dbReference type="EMBL" id="JAE01992.1"/>
    </source>
</evidence>
<proteinExistence type="predicted"/>